<protein>
    <submittedName>
        <fullName evidence="2">Uncharacterized protein</fullName>
    </submittedName>
</protein>
<evidence type="ECO:0000313" key="2">
    <source>
        <dbReference type="EMBL" id="RIA04461.1"/>
    </source>
</evidence>
<keyword evidence="1" id="KW-1133">Transmembrane helix</keyword>
<feature type="transmembrane region" description="Helical" evidence="1">
    <location>
        <begin position="24"/>
        <end position="42"/>
    </location>
</feature>
<proteinExistence type="predicted"/>
<feature type="non-terminal residue" evidence="2">
    <location>
        <position position="1"/>
    </location>
</feature>
<dbReference type="Proteomes" id="UP000264353">
    <property type="component" value="Unassembled WGS sequence"/>
</dbReference>
<feature type="non-terminal residue" evidence="2">
    <location>
        <position position="84"/>
    </location>
</feature>
<accession>A0A397L5V8</accession>
<keyword evidence="1" id="KW-0472">Membrane</keyword>
<gene>
    <name evidence="2" type="ORF">BRARA_K01322</name>
</gene>
<dbReference type="EMBL" id="KZ866966">
    <property type="protein sequence ID" value="RIA04461.1"/>
    <property type="molecule type" value="Genomic_DNA"/>
</dbReference>
<reference evidence="2" key="1">
    <citation type="submission" date="2018-06" db="EMBL/GenBank/DDBJ databases">
        <title>WGS assembly of Brassica rapa FPsc.</title>
        <authorList>
            <person name="Bowman J."/>
            <person name="Kohchi T."/>
            <person name="Yamato K."/>
            <person name="Jenkins J."/>
            <person name="Shu S."/>
            <person name="Ishizaki K."/>
            <person name="Yamaoka S."/>
            <person name="Nishihama R."/>
            <person name="Nakamura Y."/>
            <person name="Berger F."/>
            <person name="Adam C."/>
            <person name="Aki S."/>
            <person name="Althoff F."/>
            <person name="Araki T."/>
            <person name="Arteaga-Vazquez M."/>
            <person name="Balasubrmanian S."/>
            <person name="Bauer D."/>
            <person name="Boehm C."/>
            <person name="Briginshaw L."/>
            <person name="Caballero-Perez J."/>
            <person name="Catarino B."/>
            <person name="Chen F."/>
            <person name="Chiyoda S."/>
            <person name="Chovatia M."/>
            <person name="Davies K."/>
            <person name="Delmans M."/>
            <person name="Demura T."/>
            <person name="Dierschke T."/>
            <person name="Dolan L."/>
            <person name="Dorantes-Acosta A."/>
            <person name="Eklund D."/>
            <person name="Florent S."/>
            <person name="Flores-Sandoval E."/>
            <person name="Fujiyama A."/>
            <person name="Fukuzawa H."/>
            <person name="Galik B."/>
            <person name="Grimanelli D."/>
            <person name="Grimwood J."/>
            <person name="Grossniklaus U."/>
            <person name="Hamada T."/>
            <person name="Haseloff J."/>
            <person name="Hetherington A."/>
            <person name="Higo A."/>
            <person name="Hirakawa Y."/>
            <person name="Hundley H."/>
            <person name="Ikeda Y."/>
            <person name="Inoue K."/>
            <person name="Inoue S."/>
            <person name="Ishida S."/>
            <person name="Jia Q."/>
            <person name="Kakita M."/>
            <person name="Kanazawa T."/>
            <person name="Kawai Y."/>
            <person name="Kawashima T."/>
            <person name="Kennedy M."/>
            <person name="Kinose K."/>
            <person name="Kinoshita T."/>
            <person name="Kohara Y."/>
            <person name="Koide E."/>
            <person name="Komatsu K."/>
            <person name="Kopischke S."/>
            <person name="Kubo M."/>
            <person name="Kyozuka J."/>
            <person name="Lagercrantz U."/>
            <person name="Lin S."/>
            <person name="Lindquist E."/>
            <person name="Lipzen A."/>
            <person name="Lu C."/>
            <person name="Luna E."/>
            <person name="Martienssen R."/>
            <person name="Minamino N."/>
            <person name="Mizutani M."/>
            <person name="Mizutani M."/>
            <person name="Mochizuki N."/>
            <person name="Monte I."/>
            <person name="Mosher R."/>
            <person name="Nagasaki H."/>
            <person name="Nakagami H."/>
            <person name="Naramoto S."/>
            <person name="Nishitani K."/>
            <person name="Ohtani M."/>
            <person name="Okamoto T."/>
            <person name="Okumura M."/>
            <person name="Phillips J."/>
            <person name="Pollak B."/>
            <person name="Reinders A."/>
            <person name="Roevekamp M."/>
            <person name="Sano R."/>
            <person name="Sawa S."/>
            <person name="Schmid M."/>
            <person name="Shirakawa M."/>
            <person name="Solano R."/>
            <person name="Spunde A."/>
            <person name="Suetsugu N."/>
            <person name="Sugano S."/>
            <person name="Sugiyama A."/>
            <person name="Sun R."/>
            <person name="Suzuki Y."/>
            <person name="Takenaka M."/>
            <person name="Takezawa D."/>
            <person name="Tomogane H."/>
            <person name="Tsuzuki M."/>
            <person name="Ueda T."/>
            <person name="Umeda M."/>
            <person name="Ward J."/>
            <person name="Watanabe Y."/>
            <person name="Yazaki K."/>
            <person name="Yokoyama R."/>
            <person name="Yoshitake Y."/>
            <person name="Yotsui I."/>
            <person name="Zachgo S."/>
            <person name="Schmutz J."/>
        </authorList>
    </citation>
    <scope>NUCLEOTIDE SEQUENCE [LARGE SCALE GENOMIC DNA]</scope>
</reference>
<name>A0A397L5V8_BRACM</name>
<organism evidence="2">
    <name type="scientific">Brassica campestris</name>
    <name type="common">Field mustard</name>
    <dbReference type="NCBI Taxonomy" id="3711"/>
    <lineage>
        <taxon>Eukaryota</taxon>
        <taxon>Viridiplantae</taxon>
        <taxon>Streptophyta</taxon>
        <taxon>Embryophyta</taxon>
        <taxon>Tracheophyta</taxon>
        <taxon>Spermatophyta</taxon>
        <taxon>Magnoliopsida</taxon>
        <taxon>eudicotyledons</taxon>
        <taxon>Gunneridae</taxon>
        <taxon>Pentapetalae</taxon>
        <taxon>rosids</taxon>
        <taxon>malvids</taxon>
        <taxon>Brassicales</taxon>
        <taxon>Brassicaceae</taxon>
        <taxon>Brassiceae</taxon>
        <taxon>Brassica</taxon>
    </lineage>
</organism>
<sequence>AVPFSPPNSFEHNLVWLRSFTTNAKLKVLCKIIFQVAVYLIWKERSTRIHTATSRPVTSLLKELQTILRAKLHGLDQKERLSRM</sequence>
<keyword evidence="1" id="KW-0812">Transmembrane</keyword>
<dbReference type="AlphaFoldDB" id="A0A397L5V8"/>
<evidence type="ECO:0000256" key="1">
    <source>
        <dbReference type="SAM" id="Phobius"/>
    </source>
</evidence>